<dbReference type="HAMAP" id="MF_00050">
    <property type="entry name" value="EF_Ts"/>
    <property type="match status" value="1"/>
</dbReference>
<evidence type="ECO:0000313" key="8">
    <source>
        <dbReference type="Proteomes" id="UP000007383"/>
    </source>
</evidence>
<dbReference type="STRING" id="889378.Spiaf_1987"/>
<dbReference type="HOGENOM" id="CLU_047155_0_2_12"/>
<dbReference type="RefSeq" id="WP_014456020.1">
    <property type="nucleotide sequence ID" value="NC_017098.1"/>
</dbReference>
<dbReference type="SUPFAM" id="SSF46934">
    <property type="entry name" value="UBA-like"/>
    <property type="match status" value="1"/>
</dbReference>
<dbReference type="EMBL" id="CP003282">
    <property type="protein sequence ID" value="AFG38037.1"/>
    <property type="molecule type" value="Genomic_DNA"/>
</dbReference>
<keyword evidence="8" id="KW-1185">Reference proteome</keyword>
<comment type="similarity">
    <text evidence="1 5">Belongs to the EF-Ts family.</text>
</comment>
<keyword evidence="3 5" id="KW-0251">Elongation factor</keyword>
<dbReference type="PATRIC" id="fig|889378.3.peg.1973"/>
<dbReference type="PROSITE" id="PS01126">
    <property type="entry name" value="EF_TS_1"/>
    <property type="match status" value="1"/>
</dbReference>
<organism evidence="7 8">
    <name type="scientific">Spirochaeta africana (strain ATCC 700263 / DSM 8902 / Z-7692)</name>
    <dbReference type="NCBI Taxonomy" id="889378"/>
    <lineage>
        <taxon>Bacteria</taxon>
        <taxon>Pseudomonadati</taxon>
        <taxon>Spirochaetota</taxon>
        <taxon>Spirochaetia</taxon>
        <taxon>Spirochaetales</taxon>
        <taxon>Spirochaetaceae</taxon>
        <taxon>Spirochaeta</taxon>
    </lineage>
</organism>
<dbReference type="NCBIfam" id="TIGR00116">
    <property type="entry name" value="tsf"/>
    <property type="match status" value="1"/>
</dbReference>
<comment type="function">
    <text evidence="5">Associates with the EF-Tu.GDP complex and induces the exchange of GDP to GTP. It remains bound to the aminoacyl-tRNA.EF-Tu.GTP complex up to the GTP hydrolysis stage on the ribosome.</text>
</comment>
<dbReference type="GO" id="GO:0003746">
    <property type="term" value="F:translation elongation factor activity"/>
    <property type="evidence" value="ECO:0007669"/>
    <property type="project" value="UniProtKB-UniRule"/>
</dbReference>
<evidence type="ECO:0000259" key="6">
    <source>
        <dbReference type="Pfam" id="PF00889"/>
    </source>
</evidence>
<protein>
    <recommendedName>
        <fullName evidence="2 5">Elongation factor Ts</fullName>
        <shortName evidence="5">EF-Ts</shortName>
    </recommendedName>
</protein>
<gene>
    <name evidence="5" type="primary">tsf</name>
    <name evidence="7" type="ordered locus">Spiaf_1987</name>
</gene>
<evidence type="ECO:0000256" key="4">
    <source>
        <dbReference type="ARBA" id="ARBA00022917"/>
    </source>
</evidence>
<dbReference type="GO" id="GO:0005737">
    <property type="term" value="C:cytoplasm"/>
    <property type="evidence" value="ECO:0007669"/>
    <property type="project" value="UniProtKB-SubCell"/>
</dbReference>
<evidence type="ECO:0000256" key="3">
    <source>
        <dbReference type="ARBA" id="ARBA00022768"/>
    </source>
</evidence>
<keyword evidence="4 5" id="KW-0648">Protein biosynthesis</keyword>
<dbReference type="PANTHER" id="PTHR11741">
    <property type="entry name" value="ELONGATION FACTOR TS"/>
    <property type="match status" value="1"/>
</dbReference>
<dbReference type="eggNOG" id="COG0264">
    <property type="taxonomic scope" value="Bacteria"/>
</dbReference>
<evidence type="ECO:0000256" key="5">
    <source>
        <dbReference type="HAMAP-Rule" id="MF_00050"/>
    </source>
</evidence>
<evidence type="ECO:0000256" key="2">
    <source>
        <dbReference type="ARBA" id="ARBA00016956"/>
    </source>
</evidence>
<dbReference type="KEGG" id="sfc:Spiaf_1987"/>
<dbReference type="FunFam" id="1.10.8.10:FF:000001">
    <property type="entry name" value="Elongation factor Ts"/>
    <property type="match status" value="1"/>
</dbReference>
<dbReference type="PANTHER" id="PTHR11741:SF0">
    <property type="entry name" value="ELONGATION FACTOR TS, MITOCHONDRIAL"/>
    <property type="match status" value="1"/>
</dbReference>
<dbReference type="InterPro" id="IPR036402">
    <property type="entry name" value="EF-Ts_dimer_sf"/>
</dbReference>
<name>H9UKJ4_SPIAZ</name>
<proteinExistence type="inferred from homology"/>
<dbReference type="Gene3D" id="1.10.8.10">
    <property type="entry name" value="DNA helicase RuvA subunit, C-terminal domain"/>
    <property type="match status" value="1"/>
</dbReference>
<dbReference type="CDD" id="cd14275">
    <property type="entry name" value="UBA_EF-Ts"/>
    <property type="match status" value="1"/>
</dbReference>
<accession>H9UKJ4</accession>
<dbReference type="Pfam" id="PF00889">
    <property type="entry name" value="EF_TS"/>
    <property type="match status" value="1"/>
</dbReference>
<dbReference type="AlphaFoldDB" id="H9UKJ4"/>
<dbReference type="InterPro" id="IPR009060">
    <property type="entry name" value="UBA-like_sf"/>
</dbReference>
<dbReference type="Gene3D" id="1.10.286.20">
    <property type="match status" value="1"/>
</dbReference>
<dbReference type="InterPro" id="IPR018101">
    <property type="entry name" value="Transl_elong_Ts_CS"/>
</dbReference>
<feature type="region of interest" description="Involved in Mg(2+) ion dislocation from EF-Tu" evidence="5">
    <location>
        <begin position="79"/>
        <end position="82"/>
    </location>
</feature>
<feature type="domain" description="Translation elongation factor EFTs/EF1B dimerisation" evidence="6">
    <location>
        <begin position="71"/>
        <end position="278"/>
    </location>
</feature>
<sequence length="279" mass="30209">MAISAADVKKLRDTTGAGMMDCKKALNEAGGDFAKAEKVLKEMGLAAAAKREGRATNEGRIFSYVTDKAAGILELATETDFVARNAGFIEMGEKLVKTMVTDNLDVDAAAVTEVTTQAVSTIKENITAKRFSRIELSASDMAVDYIHGDGNIGVLIKLSTDKPEALQADAVKELGFNLALHAAAFKPLYLNADQVEQSYLDEQKAIFLKQAENMGKPEKVMQGIVQGKMKKHLSEICFVDQGFVKEDKKSVSQIIEETGKQAGATLQLTDYIVYTVGQE</sequence>
<reference evidence="8" key="1">
    <citation type="journal article" date="2013" name="Stand. Genomic Sci.">
        <title>Complete genome sequence of the halophilic bacterium Spirochaeta africana type strain (Z-7692(T)) from the alkaline Lake Magadi in the East African Rift.</title>
        <authorList>
            <person name="Liolos K."/>
            <person name="Abt B."/>
            <person name="Scheuner C."/>
            <person name="Teshima H."/>
            <person name="Held B."/>
            <person name="Lapidus A."/>
            <person name="Nolan M."/>
            <person name="Lucas S."/>
            <person name="Deshpande S."/>
            <person name="Cheng J.F."/>
            <person name="Tapia R."/>
            <person name="Goodwin L.A."/>
            <person name="Pitluck S."/>
            <person name="Pagani I."/>
            <person name="Ivanova N."/>
            <person name="Mavromatis K."/>
            <person name="Mikhailova N."/>
            <person name="Huntemann M."/>
            <person name="Pati A."/>
            <person name="Chen A."/>
            <person name="Palaniappan K."/>
            <person name="Land M."/>
            <person name="Rohde M."/>
            <person name="Tindall B.J."/>
            <person name="Detter J.C."/>
            <person name="Goker M."/>
            <person name="Bristow J."/>
            <person name="Eisen J.A."/>
            <person name="Markowitz V."/>
            <person name="Hugenholtz P."/>
            <person name="Woyke T."/>
            <person name="Klenk H.P."/>
            <person name="Kyrpides N.C."/>
        </authorList>
    </citation>
    <scope>NUCLEOTIDE SEQUENCE</scope>
    <source>
        <strain evidence="8">ATCC 700263 / DSM 8902 / Z-7692</strain>
    </source>
</reference>
<evidence type="ECO:0000313" key="7">
    <source>
        <dbReference type="EMBL" id="AFG38037.1"/>
    </source>
</evidence>
<dbReference type="InterPro" id="IPR014039">
    <property type="entry name" value="Transl_elong_EFTs/EF1B_dimer"/>
</dbReference>
<dbReference type="Proteomes" id="UP000007383">
    <property type="component" value="Chromosome"/>
</dbReference>
<dbReference type="InterPro" id="IPR001816">
    <property type="entry name" value="Transl_elong_EFTs/EF1B"/>
</dbReference>
<evidence type="ECO:0000256" key="1">
    <source>
        <dbReference type="ARBA" id="ARBA00005532"/>
    </source>
</evidence>
<dbReference type="OrthoDB" id="9808348at2"/>
<dbReference type="Gene3D" id="3.30.479.20">
    <property type="entry name" value="Elongation factor Ts, dimerisation domain"/>
    <property type="match status" value="2"/>
</dbReference>
<dbReference type="SUPFAM" id="SSF54713">
    <property type="entry name" value="Elongation factor Ts (EF-Ts), dimerisation domain"/>
    <property type="match status" value="1"/>
</dbReference>
<comment type="subcellular location">
    <subcellularLocation>
        <location evidence="5">Cytoplasm</location>
    </subcellularLocation>
</comment>
<keyword evidence="5" id="KW-0963">Cytoplasm</keyword>